<dbReference type="AlphaFoldDB" id="D5BWQ6"/>
<dbReference type="EMBL" id="CP001798">
    <property type="protein sequence ID" value="ADE13787.1"/>
    <property type="molecule type" value="Genomic_DNA"/>
</dbReference>
<keyword evidence="3" id="KW-1185">Reference proteome</keyword>
<protein>
    <recommendedName>
        <fullName evidence="1">HTH cro/C1-type domain-containing protein</fullName>
    </recommendedName>
</protein>
<sequence length="147" mass="17254">MYHYTECGLRNIYLKNGYYLRKTPYGETVSIENMEDLHGAIACDLIYHKPKLTGAEFRFLRNELLMSQKRLAELLSTSEQTLSLWERKGRVPMWADRMIRLVYLDYSNKSPAIVNLVDQLNHLDRNEYQKARTFSDTESGWKPDLAA</sequence>
<accession>D5BWQ6</accession>
<dbReference type="GO" id="GO:0003677">
    <property type="term" value="F:DNA binding"/>
    <property type="evidence" value="ECO:0007669"/>
    <property type="project" value="InterPro"/>
</dbReference>
<reference evidence="3" key="1">
    <citation type="submission" date="2010-04" db="EMBL/GenBank/DDBJ databases">
        <title>Complete genome sequence of Nitrosococcus halophilus Nc4, a salt-adapted, aerobic obligate ammonia-oxidizing sulfur purple bacterium.</title>
        <authorList>
            <consortium name="US DOE Joint Genome Institute"/>
            <person name="Campbell M.A."/>
            <person name="Malfatti S.A."/>
            <person name="Chain P.S.G."/>
            <person name="Heidelberg J.F."/>
            <person name="Ward B.B."/>
            <person name="Klotz M.G."/>
        </authorList>
    </citation>
    <scope>NUCLEOTIDE SEQUENCE [LARGE SCALE GENOMIC DNA]</scope>
    <source>
        <strain evidence="3">Nc4</strain>
    </source>
</reference>
<dbReference type="InterPro" id="IPR010982">
    <property type="entry name" value="Lambda_DNA-bd_dom_sf"/>
</dbReference>
<feature type="domain" description="HTH cro/C1-type" evidence="1">
    <location>
        <begin position="57"/>
        <end position="92"/>
    </location>
</feature>
<evidence type="ECO:0000259" key="1">
    <source>
        <dbReference type="PROSITE" id="PS50943"/>
    </source>
</evidence>
<dbReference type="InterPro" id="IPR001387">
    <property type="entry name" value="Cro/C1-type_HTH"/>
</dbReference>
<dbReference type="OrthoDB" id="7365244at2"/>
<proteinExistence type="predicted"/>
<dbReference type="Gene3D" id="1.10.260.40">
    <property type="entry name" value="lambda repressor-like DNA-binding domains"/>
    <property type="match status" value="1"/>
</dbReference>
<evidence type="ECO:0000313" key="2">
    <source>
        <dbReference type="EMBL" id="ADE13787.1"/>
    </source>
</evidence>
<dbReference type="PROSITE" id="PS50943">
    <property type="entry name" value="HTH_CROC1"/>
    <property type="match status" value="1"/>
</dbReference>
<dbReference type="STRING" id="472759.Nhal_0603"/>
<organism evidence="2 3">
    <name type="scientific">Nitrosococcus halophilus (strain Nc4)</name>
    <dbReference type="NCBI Taxonomy" id="472759"/>
    <lineage>
        <taxon>Bacteria</taxon>
        <taxon>Pseudomonadati</taxon>
        <taxon>Pseudomonadota</taxon>
        <taxon>Gammaproteobacteria</taxon>
        <taxon>Chromatiales</taxon>
        <taxon>Chromatiaceae</taxon>
        <taxon>Nitrosococcus</taxon>
    </lineage>
</organism>
<dbReference type="CDD" id="cd00093">
    <property type="entry name" value="HTH_XRE"/>
    <property type="match status" value="1"/>
</dbReference>
<name>D5BWQ6_NITHN</name>
<dbReference type="eggNOG" id="COG2944">
    <property type="taxonomic scope" value="Bacteria"/>
</dbReference>
<dbReference type="Proteomes" id="UP000001844">
    <property type="component" value="Chromosome"/>
</dbReference>
<gene>
    <name evidence="2" type="ordered locus">Nhal_0603</name>
</gene>
<dbReference type="HOGENOM" id="CLU_132679_0_0_6"/>
<dbReference type="SUPFAM" id="SSF47413">
    <property type="entry name" value="lambda repressor-like DNA-binding domains"/>
    <property type="match status" value="1"/>
</dbReference>
<evidence type="ECO:0000313" key="3">
    <source>
        <dbReference type="Proteomes" id="UP000001844"/>
    </source>
</evidence>
<dbReference type="KEGG" id="nhl:Nhal_0603"/>